<accession>A0A5R8WJL0</accession>
<protein>
    <submittedName>
        <fullName evidence="2">Uncharacterized protein</fullName>
    </submittedName>
</protein>
<keyword evidence="1" id="KW-0732">Signal</keyword>
<proteinExistence type="predicted"/>
<dbReference type="RefSeq" id="WP_138081706.1">
    <property type="nucleotide sequence ID" value="NZ_VAJM01000016.1"/>
</dbReference>
<feature type="chain" id="PRO_5024282460" evidence="1">
    <location>
        <begin position="20"/>
        <end position="224"/>
    </location>
</feature>
<evidence type="ECO:0000313" key="3">
    <source>
        <dbReference type="Proteomes" id="UP000305517"/>
    </source>
</evidence>
<evidence type="ECO:0000313" key="2">
    <source>
        <dbReference type="EMBL" id="TLM88793.1"/>
    </source>
</evidence>
<feature type="signal peptide" evidence="1">
    <location>
        <begin position="1"/>
        <end position="19"/>
    </location>
</feature>
<dbReference type="AlphaFoldDB" id="A0A5R8WJL0"/>
<comment type="caution">
    <text evidence="2">The sequence shown here is derived from an EMBL/GenBank/DDBJ whole genome shotgun (WGS) entry which is preliminary data.</text>
</comment>
<dbReference type="Proteomes" id="UP000305517">
    <property type="component" value="Unassembled WGS sequence"/>
</dbReference>
<reference evidence="2 3" key="1">
    <citation type="submission" date="2019-05" db="EMBL/GenBank/DDBJ databases">
        <title>Hymenobacter edaphi sp. nov., isolated from abandoned arsenic-contaminated farmland soil.</title>
        <authorList>
            <person name="Nie L."/>
        </authorList>
    </citation>
    <scope>NUCLEOTIDE SEQUENCE [LARGE SCALE GENOMIC DNA]</scope>
    <source>
        <strain evidence="2 3">1-3-3-8</strain>
    </source>
</reference>
<keyword evidence="3" id="KW-1185">Reference proteome</keyword>
<gene>
    <name evidence="2" type="ORF">FDY95_23450</name>
</gene>
<evidence type="ECO:0000256" key="1">
    <source>
        <dbReference type="SAM" id="SignalP"/>
    </source>
</evidence>
<organism evidence="2 3">
    <name type="scientific">Hymenobacter jeollabukensis</name>
    <dbReference type="NCBI Taxonomy" id="2025313"/>
    <lineage>
        <taxon>Bacteria</taxon>
        <taxon>Pseudomonadati</taxon>
        <taxon>Bacteroidota</taxon>
        <taxon>Cytophagia</taxon>
        <taxon>Cytophagales</taxon>
        <taxon>Hymenobacteraceae</taxon>
        <taxon>Hymenobacter</taxon>
    </lineage>
</organism>
<dbReference type="EMBL" id="VAJM01000016">
    <property type="protein sequence ID" value="TLM88793.1"/>
    <property type="molecule type" value="Genomic_DNA"/>
</dbReference>
<sequence length="224" mass="23964">MKPTVPVLAGLLLAGLPLAAQTPQPWAHQQLLNTLPNRTQAPRGPLRAVALDSLFRYLLPDMAPRSLVAVRAGEGQPQPLLPLPGRVVAPVNPEPGYAWAGMSGPAYRLAAWRVPYRVTLRNLNTYRQPMGIKATGNGVWQLVLVDAREPRPAGLARVVAVGDTFSVRGTLLVYESGLPGFVALHPYPGLLPGDTGYTKLLIPARLPAAGQSPAPVTPPRRKGR</sequence>
<name>A0A5R8WJL0_9BACT</name>